<evidence type="ECO:0000256" key="11">
    <source>
        <dbReference type="RuleBase" id="RU362031"/>
    </source>
</evidence>
<dbReference type="PANTHER" id="PTHR42837:SF2">
    <property type="entry name" value="MEMBRANE METALLOPROTEASE ARASP2, CHLOROPLASTIC-RELATED"/>
    <property type="match status" value="1"/>
</dbReference>
<dbReference type="Pfam" id="PF02163">
    <property type="entry name" value="Peptidase_M50"/>
    <property type="match status" value="1"/>
</dbReference>
<protein>
    <recommendedName>
        <fullName evidence="11">Zinc metalloprotease</fullName>
        <ecNumber evidence="11">3.4.24.-</ecNumber>
    </recommendedName>
</protein>
<keyword evidence="8 11" id="KW-1133">Transmembrane helix</keyword>
<dbReference type="CDD" id="cd06163">
    <property type="entry name" value="S2P-M50_PDZ_RseP-like"/>
    <property type="match status" value="1"/>
</dbReference>
<accession>A0ABW3WL24</accession>
<evidence type="ECO:0000256" key="4">
    <source>
        <dbReference type="ARBA" id="ARBA00022670"/>
    </source>
</evidence>
<evidence type="ECO:0000256" key="9">
    <source>
        <dbReference type="ARBA" id="ARBA00023049"/>
    </source>
</evidence>
<evidence type="ECO:0000256" key="2">
    <source>
        <dbReference type="ARBA" id="ARBA00004141"/>
    </source>
</evidence>
<comment type="subcellular location">
    <subcellularLocation>
        <location evidence="2">Membrane</location>
        <topology evidence="2">Multi-pass membrane protein</topology>
    </subcellularLocation>
</comment>
<dbReference type="SUPFAM" id="SSF50156">
    <property type="entry name" value="PDZ domain-like"/>
    <property type="match status" value="2"/>
</dbReference>
<dbReference type="RefSeq" id="WP_386808166.1">
    <property type="nucleotide sequence ID" value="NZ_JBHTMV010000003.1"/>
</dbReference>
<dbReference type="PANTHER" id="PTHR42837">
    <property type="entry name" value="REGULATOR OF SIGMA-E PROTEASE RSEP"/>
    <property type="match status" value="1"/>
</dbReference>
<evidence type="ECO:0000256" key="7">
    <source>
        <dbReference type="ARBA" id="ARBA00022833"/>
    </source>
</evidence>
<comment type="similarity">
    <text evidence="3 11">Belongs to the peptidase M50B family.</text>
</comment>
<keyword evidence="4" id="KW-0645">Protease</keyword>
<dbReference type="Pfam" id="PF17820">
    <property type="entry name" value="PDZ_6"/>
    <property type="match status" value="1"/>
</dbReference>
<proteinExistence type="inferred from homology"/>
<evidence type="ECO:0000256" key="3">
    <source>
        <dbReference type="ARBA" id="ARBA00007931"/>
    </source>
</evidence>
<dbReference type="Gene3D" id="2.30.42.10">
    <property type="match status" value="1"/>
</dbReference>
<name>A0ABW3WL24_9FLAO</name>
<dbReference type="CDD" id="cd23081">
    <property type="entry name" value="cpPDZ_EcRseP-like"/>
    <property type="match status" value="1"/>
</dbReference>
<evidence type="ECO:0000256" key="1">
    <source>
        <dbReference type="ARBA" id="ARBA00001947"/>
    </source>
</evidence>
<comment type="cofactor">
    <cofactor evidence="1 11">
        <name>Zn(2+)</name>
        <dbReference type="ChEBI" id="CHEBI:29105"/>
    </cofactor>
</comment>
<keyword evidence="11" id="KW-0479">Metal-binding</keyword>
<keyword evidence="7 11" id="KW-0862">Zinc</keyword>
<feature type="domain" description="PDZ" evidence="12">
    <location>
        <begin position="223"/>
        <end position="277"/>
    </location>
</feature>
<dbReference type="NCBIfam" id="TIGR00054">
    <property type="entry name" value="RIP metalloprotease RseP"/>
    <property type="match status" value="1"/>
</dbReference>
<keyword evidence="14" id="KW-1185">Reference proteome</keyword>
<feature type="transmembrane region" description="Helical" evidence="11">
    <location>
        <begin position="103"/>
        <end position="130"/>
    </location>
</feature>
<feature type="transmembrane region" description="Helical" evidence="11">
    <location>
        <begin position="408"/>
        <end position="427"/>
    </location>
</feature>
<reference evidence="14" key="1">
    <citation type="journal article" date="2019" name="Int. J. Syst. Evol. Microbiol.">
        <title>The Global Catalogue of Microorganisms (GCM) 10K type strain sequencing project: providing services to taxonomists for standard genome sequencing and annotation.</title>
        <authorList>
            <consortium name="The Broad Institute Genomics Platform"/>
            <consortium name="The Broad Institute Genome Sequencing Center for Infectious Disease"/>
            <person name="Wu L."/>
            <person name="Ma J."/>
        </authorList>
    </citation>
    <scope>NUCLEOTIDE SEQUENCE [LARGE SCALE GENOMIC DNA]</scope>
    <source>
        <strain evidence="14">CCUG 62221</strain>
    </source>
</reference>
<evidence type="ECO:0000313" key="13">
    <source>
        <dbReference type="EMBL" id="MFD1293129.1"/>
    </source>
</evidence>
<dbReference type="SMART" id="SM00228">
    <property type="entry name" value="PDZ"/>
    <property type="match status" value="1"/>
</dbReference>
<evidence type="ECO:0000256" key="8">
    <source>
        <dbReference type="ARBA" id="ARBA00022989"/>
    </source>
</evidence>
<evidence type="ECO:0000313" key="14">
    <source>
        <dbReference type="Proteomes" id="UP001597241"/>
    </source>
</evidence>
<organism evidence="13 14">
    <name type="scientific">Lutibacter holmesii</name>
    <dbReference type="NCBI Taxonomy" id="1137985"/>
    <lineage>
        <taxon>Bacteria</taxon>
        <taxon>Pseudomonadati</taxon>
        <taxon>Bacteroidota</taxon>
        <taxon>Flavobacteriia</taxon>
        <taxon>Flavobacteriales</taxon>
        <taxon>Flavobacteriaceae</taxon>
        <taxon>Lutibacter</taxon>
    </lineage>
</organism>
<sequence>MEILIKASQFILSLSFLIVLHELGHFIPAKLFKTRVEKFYLFFDYKFSLFKTKIGDTVYGIGWIPLGGYVKISGMIDESMDTEQLKQPAQPWEFRSKPAWQRLIIMLGGVIVNFILGILIYIMITFVWGIDYVAPNDVKQGFAVHETFKEYGFKDGDKITKFNGETPLDVTDVNKHLFLRGITSLDVTHQDGTNETIAIPENIGSIMWENGVMTPFSPIIPPVIGTVSTDSPADNAGLKVGDRIVSMNGVAINYWHQLTSTIVSATEEIAIVVERDGTTENIVVKPGEDKTIGVAPSTSNTVVVQHKDYTFLESIPMGNSLAVWTLKDYISQFKYVFTKKGATSIGGFIAIGNIFPATWSWQAFWSITAFLSIMLGFMNLLPIPALDGGHVMFTLYEIITGRKPNDKFLEYAQITGFILLIALLILANGNDIVKLFS</sequence>
<dbReference type="InterPro" id="IPR001478">
    <property type="entry name" value="PDZ"/>
</dbReference>
<evidence type="ECO:0000256" key="10">
    <source>
        <dbReference type="ARBA" id="ARBA00023136"/>
    </source>
</evidence>
<keyword evidence="5 11" id="KW-0812">Transmembrane</keyword>
<keyword evidence="6 11" id="KW-0378">Hydrolase</keyword>
<feature type="transmembrane region" description="Helical" evidence="11">
    <location>
        <begin position="363"/>
        <end position="387"/>
    </location>
</feature>
<dbReference type="InterPro" id="IPR008915">
    <property type="entry name" value="Peptidase_M50"/>
</dbReference>
<dbReference type="EMBL" id="JBHTMV010000003">
    <property type="protein sequence ID" value="MFD1293129.1"/>
    <property type="molecule type" value="Genomic_DNA"/>
</dbReference>
<evidence type="ECO:0000256" key="6">
    <source>
        <dbReference type="ARBA" id="ARBA00022801"/>
    </source>
</evidence>
<comment type="caution">
    <text evidence="13">The sequence shown here is derived from an EMBL/GenBank/DDBJ whole genome shotgun (WGS) entry which is preliminary data.</text>
</comment>
<dbReference type="EC" id="3.4.24.-" evidence="11"/>
<evidence type="ECO:0000256" key="5">
    <source>
        <dbReference type="ARBA" id="ARBA00022692"/>
    </source>
</evidence>
<keyword evidence="10 11" id="KW-0472">Membrane</keyword>
<dbReference type="GO" id="GO:0008237">
    <property type="term" value="F:metallopeptidase activity"/>
    <property type="evidence" value="ECO:0007669"/>
    <property type="project" value="UniProtKB-KW"/>
</dbReference>
<dbReference type="PROSITE" id="PS50106">
    <property type="entry name" value="PDZ"/>
    <property type="match status" value="1"/>
</dbReference>
<dbReference type="InterPro" id="IPR041489">
    <property type="entry name" value="PDZ_6"/>
</dbReference>
<keyword evidence="9 11" id="KW-0482">Metalloprotease</keyword>
<evidence type="ECO:0000259" key="12">
    <source>
        <dbReference type="PROSITE" id="PS50106"/>
    </source>
</evidence>
<gene>
    <name evidence="13" type="primary">rseP</name>
    <name evidence="13" type="ORF">ACFQ5N_04700</name>
</gene>
<dbReference type="InterPro" id="IPR036034">
    <property type="entry name" value="PDZ_sf"/>
</dbReference>
<dbReference type="Proteomes" id="UP001597241">
    <property type="component" value="Unassembled WGS sequence"/>
</dbReference>
<dbReference type="InterPro" id="IPR004387">
    <property type="entry name" value="Pept_M50_Zn"/>
</dbReference>